<reference evidence="1 2" key="1">
    <citation type="submission" date="2024-06" db="EMBL/GenBank/DDBJ databases">
        <title>The Natural Products Discovery Center: Release of the First 8490 Sequenced Strains for Exploring Actinobacteria Biosynthetic Diversity.</title>
        <authorList>
            <person name="Kalkreuter E."/>
            <person name="Kautsar S.A."/>
            <person name="Yang D."/>
            <person name="Bader C.D."/>
            <person name="Teijaro C.N."/>
            <person name="Fluegel L."/>
            <person name="Davis C.M."/>
            <person name="Simpson J.R."/>
            <person name="Lauterbach L."/>
            <person name="Steele A.D."/>
            <person name="Gui C."/>
            <person name="Meng S."/>
            <person name="Li G."/>
            <person name="Viehrig K."/>
            <person name="Ye F."/>
            <person name="Su P."/>
            <person name="Kiefer A.F."/>
            <person name="Nichols A."/>
            <person name="Cepeda A.J."/>
            <person name="Yan W."/>
            <person name="Fan B."/>
            <person name="Jiang Y."/>
            <person name="Adhikari A."/>
            <person name="Zheng C.-J."/>
            <person name="Schuster L."/>
            <person name="Cowan T.M."/>
            <person name="Smanski M.J."/>
            <person name="Chevrette M.G."/>
            <person name="De Carvalho L.P.S."/>
            <person name="Shen B."/>
        </authorList>
    </citation>
    <scope>NUCLEOTIDE SEQUENCE [LARGE SCALE GENOMIC DNA]</scope>
    <source>
        <strain evidence="1 2">NPDC048117</strain>
    </source>
</reference>
<sequence>MTRAYSPIPELNLLKEFEERIGPVYYSDGFELMEYGGGASVGTWSEDPEFLGRLIPFAQANGSGSEYAVWRCDDRTDLATLPVVLLGDEGELYVIAADLRELFRLLAVDSEPLVDIGFLAAAVSEPEGGEGEGRQHSQGHREFLVWLEETFGLRPPSPEDLHALWDGRKELDVRFRAWAGRFVELHES</sequence>
<comment type="caution">
    <text evidence="1">The sequence shown here is derived from an EMBL/GenBank/DDBJ whole genome shotgun (WGS) entry which is preliminary data.</text>
</comment>
<name>A0ABV3ETZ9_9ACTN</name>
<protein>
    <recommendedName>
        <fullName evidence="3">SUKH-4 immunity protein of toxin-antitoxin system</fullName>
    </recommendedName>
</protein>
<dbReference type="RefSeq" id="WP_359274845.1">
    <property type="nucleotide sequence ID" value="NZ_JBEZNA010000053.1"/>
</dbReference>
<gene>
    <name evidence="1" type="ORF">AB0D95_20900</name>
</gene>
<organism evidence="1 2">
    <name type="scientific">Streptomyces chilikensis</name>
    <dbReference type="NCBI Taxonomy" id="1194079"/>
    <lineage>
        <taxon>Bacteria</taxon>
        <taxon>Bacillati</taxon>
        <taxon>Actinomycetota</taxon>
        <taxon>Actinomycetes</taxon>
        <taxon>Kitasatosporales</taxon>
        <taxon>Streptomycetaceae</taxon>
        <taxon>Streptomyces</taxon>
    </lineage>
</organism>
<dbReference type="EMBL" id="JBEZNA010000053">
    <property type="protein sequence ID" value="MEU9579697.1"/>
    <property type="molecule type" value="Genomic_DNA"/>
</dbReference>
<dbReference type="Proteomes" id="UP001551584">
    <property type="component" value="Unassembled WGS sequence"/>
</dbReference>
<evidence type="ECO:0008006" key="3">
    <source>
        <dbReference type="Google" id="ProtNLM"/>
    </source>
</evidence>
<accession>A0ABV3ETZ9</accession>
<evidence type="ECO:0000313" key="1">
    <source>
        <dbReference type="EMBL" id="MEU9579697.1"/>
    </source>
</evidence>
<proteinExistence type="predicted"/>
<keyword evidence="2" id="KW-1185">Reference proteome</keyword>
<evidence type="ECO:0000313" key="2">
    <source>
        <dbReference type="Proteomes" id="UP001551584"/>
    </source>
</evidence>